<evidence type="ECO:0008006" key="3">
    <source>
        <dbReference type="Google" id="ProtNLM"/>
    </source>
</evidence>
<reference evidence="1 2" key="1">
    <citation type="submission" date="2016-07" db="EMBL/GenBank/DDBJ databases">
        <title>Multiple horizontal gene transfer events from other fungi enriched the ability of initially mycotrophic Trichoderma (Ascomycota) to feed on dead plant biomass.</title>
        <authorList>
            <consortium name="DOE Joint Genome Institute"/>
            <person name="Aerts A."/>
            <person name="Atanasova L."/>
            <person name="Chenthamara K."/>
            <person name="Zhang J."/>
            <person name="Grujic M."/>
            <person name="Henrissat B."/>
            <person name="Kuo A."/>
            <person name="Salamov A."/>
            <person name="Lipzen A."/>
            <person name="Labutti K."/>
            <person name="Barry K."/>
            <person name="Miao Y."/>
            <person name="Rahimi M.J."/>
            <person name="Shen Q."/>
            <person name="Grigoriev I.V."/>
            <person name="Kubicek C.P."/>
            <person name="Druzhinina I.S."/>
        </authorList>
    </citation>
    <scope>NUCLEOTIDE SEQUENCE [LARGE SCALE GENOMIC DNA]</scope>
    <source>
        <strain evidence="1 2">CBS 433.97</strain>
    </source>
</reference>
<dbReference type="OrthoDB" id="195446at2759"/>
<sequence length="275" mass="31613">MRDTTGSSGQVVENEVDEYGKAVTSIYHATNICFNIFEHLISVVNADSLTKHMLLVSDIEPEEKMKGIPRDVTGIRNSFVLWVDHTKALATAGASLDDRLQEDDKIKDTVVALLEMIERNLNRLRQNCGKNPTFLDEESQRWLTSIDSALNRLNELARAISKNSIKPQEELVIFTSNEDKVFHEKVIAHIKSKFPKARPSLREYMGARIVARRRTLMLKCRRANKSKATQNEGYAEVEYPDMPQTKPGETHFQCPYCLKQLQVTELKERNDEYWR</sequence>
<dbReference type="Proteomes" id="UP000240493">
    <property type="component" value="Unassembled WGS sequence"/>
</dbReference>
<evidence type="ECO:0000313" key="1">
    <source>
        <dbReference type="EMBL" id="PTB36716.1"/>
    </source>
</evidence>
<name>A0A2T3YW04_TRIA4</name>
<accession>A0A2T3YW04</accession>
<dbReference type="AlphaFoldDB" id="A0A2T3YW04"/>
<organism evidence="1 2">
    <name type="scientific">Trichoderma asperellum (strain ATCC 204424 / CBS 433.97 / NBRC 101777)</name>
    <dbReference type="NCBI Taxonomy" id="1042311"/>
    <lineage>
        <taxon>Eukaryota</taxon>
        <taxon>Fungi</taxon>
        <taxon>Dikarya</taxon>
        <taxon>Ascomycota</taxon>
        <taxon>Pezizomycotina</taxon>
        <taxon>Sordariomycetes</taxon>
        <taxon>Hypocreomycetidae</taxon>
        <taxon>Hypocreales</taxon>
        <taxon>Hypocreaceae</taxon>
        <taxon>Trichoderma</taxon>
    </lineage>
</organism>
<evidence type="ECO:0000313" key="2">
    <source>
        <dbReference type="Proteomes" id="UP000240493"/>
    </source>
</evidence>
<keyword evidence="2" id="KW-1185">Reference proteome</keyword>
<proteinExistence type="predicted"/>
<gene>
    <name evidence="1" type="ORF">M441DRAFT_268357</name>
</gene>
<protein>
    <recommendedName>
        <fullName evidence="3">Fungal N-terminal domain-containing protein</fullName>
    </recommendedName>
</protein>
<dbReference type="EMBL" id="KZ679269">
    <property type="protein sequence ID" value="PTB36716.1"/>
    <property type="molecule type" value="Genomic_DNA"/>
</dbReference>